<protein>
    <submittedName>
        <fullName evidence="2">Uncharacterized protein</fullName>
    </submittedName>
</protein>
<dbReference type="AlphaFoldDB" id="A0A8I2YNT3"/>
<name>A0A8I2YNT3_9AGAM</name>
<organism evidence="2 3">
    <name type="scientific">Boletus reticuloceps</name>
    <dbReference type="NCBI Taxonomy" id="495285"/>
    <lineage>
        <taxon>Eukaryota</taxon>
        <taxon>Fungi</taxon>
        <taxon>Dikarya</taxon>
        <taxon>Basidiomycota</taxon>
        <taxon>Agaricomycotina</taxon>
        <taxon>Agaricomycetes</taxon>
        <taxon>Agaricomycetidae</taxon>
        <taxon>Boletales</taxon>
        <taxon>Boletineae</taxon>
        <taxon>Boletaceae</taxon>
        <taxon>Boletoideae</taxon>
        <taxon>Boletus</taxon>
    </lineage>
</organism>
<evidence type="ECO:0000313" key="3">
    <source>
        <dbReference type="Proteomes" id="UP000683000"/>
    </source>
</evidence>
<sequence>MVTVAELSGVSLVNVPRSVTTTLRPPSVPSDPDLFFTFPFVSRPLIILATFLLIP</sequence>
<comment type="caution">
    <text evidence="2">The sequence shown here is derived from an EMBL/GenBank/DDBJ whole genome shotgun (WGS) entry which is preliminary data.</text>
</comment>
<keyword evidence="1" id="KW-0812">Transmembrane</keyword>
<keyword evidence="1" id="KW-1133">Transmembrane helix</keyword>
<keyword evidence="1" id="KW-0472">Membrane</keyword>
<gene>
    <name evidence="2" type="ORF">JVT61DRAFT_3160</name>
</gene>
<keyword evidence="3" id="KW-1185">Reference proteome</keyword>
<dbReference type="EMBL" id="JAGFBS010000014">
    <property type="protein sequence ID" value="KAG6375595.1"/>
    <property type="molecule type" value="Genomic_DNA"/>
</dbReference>
<dbReference type="Proteomes" id="UP000683000">
    <property type="component" value="Unassembled WGS sequence"/>
</dbReference>
<feature type="transmembrane region" description="Helical" evidence="1">
    <location>
        <begin position="34"/>
        <end position="54"/>
    </location>
</feature>
<evidence type="ECO:0000256" key="1">
    <source>
        <dbReference type="SAM" id="Phobius"/>
    </source>
</evidence>
<reference evidence="2" key="1">
    <citation type="submission" date="2021-03" db="EMBL/GenBank/DDBJ databases">
        <title>Evolutionary innovations through gain and loss of genes in the ectomycorrhizal Boletales.</title>
        <authorList>
            <person name="Wu G."/>
            <person name="Miyauchi S."/>
            <person name="Morin E."/>
            <person name="Yang Z.-L."/>
            <person name="Xu J."/>
            <person name="Martin F.M."/>
        </authorList>
    </citation>
    <scope>NUCLEOTIDE SEQUENCE</scope>
    <source>
        <strain evidence="2">BR01</strain>
    </source>
</reference>
<dbReference type="OrthoDB" id="10650796at2759"/>
<accession>A0A8I2YNT3</accession>
<evidence type="ECO:0000313" key="2">
    <source>
        <dbReference type="EMBL" id="KAG6375595.1"/>
    </source>
</evidence>
<proteinExistence type="predicted"/>